<dbReference type="eggNOG" id="COG0683">
    <property type="taxonomic scope" value="Bacteria"/>
</dbReference>
<dbReference type="PANTHER" id="PTHR30483:SF6">
    <property type="entry name" value="PERIPLASMIC BINDING PROTEIN OF ABC TRANSPORTER FOR NATURAL AMINO ACIDS"/>
    <property type="match status" value="1"/>
</dbReference>
<name>C4XG88_SOLM1</name>
<keyword evidence="3" id="KW-0732">Signal</keyword>
<evidence type="ECO:0000313" key="6">
    <source>
        <dbReference type="EMBL" id="BAH73668.1"/>
    </source>
</evidence>
<dbReference type="HOGENOM" id="CLU_027128_6_3_7"/>
<evidence type="ECO:0000259" key="5">
    <source>
        <dbReference type="Pfam" id="PF13458"/>
    </source>
</evidence>
<evidence type="ECO:0000256" key="2">
    <source>
        <dbReference type="ARBA" id="ARBA00022448"/>
    </source>
</evidence>
<reference evidence="6 7" key="1">
    <citation type="journal article" date="2009" name="Genome Res.">
        <title>Whole genome sequence of Desulfovibrio magneticus strain RS-1 revealed common gene clusters in magnetotactic bacteria.</title>
        <authorList>
            <person name="Nakazawa H."/>
            <person name="Arakaki A."/>
            <person name="Narita-Yamada S."/>
            <person name="Yashiro I."/>
            <person name="Jinno K."/>
            <person name="Aoki N."/>
            <person name="Tsuruyama A."/>
            <person name="Okamura Y."/>
            <person name="Tanikawa S."/>
            <person name="Fujita N."/>
            <person name="Takeyama H."/>
            <person name="Matsunaga T."/>
        </authorList>
    </citation>
    <scope>NUCLEOTIDE SEQUENCE [LARGE SCALE GENOMIC DNA]</scope>
    <source>
        <strain evidence="7">ATCC 700980 / DSM 13731 / RS-1</strain>
    </source>
</reference>
<comment type="similarity">
    <text evidence="1">Belongs to the leucine-binding protein family.</text>
</comment>
<evidence type="ECO:0000256" key="4">
    <source>
        <dbReference type="ARBA" id="ARBA00022970"/>
    </source>
</evidence>
<dbReference type="Pfam" id="PF13458">
    <property type="entry name" value="Peripla_BP_6"/>
    <property type="match status" value="1"/>
</dbReference>
<dbReference type="AlphaFoldDB" id="C4XG88"/>
<keyword evidence="2" id="KW-0813">Transport</keyword>
<keyword evidence="7" id="KW-1185">Reference proteome</keyword>
<evidence type="ECO:0000256" key="1">
    <source>
        <dbReference type="ARBA" id="ARBA00010062"/>
    </source>
</evidence>
<dbReference type="InterPro" id="IPR000709">
    <property type="entry name" value="Leu_Ile_Val-bd"/>
</dbReference>
<organism evidence="6 7">
    <name type="scientific">Solidesulfovibrio magneticus (strain ATCC 700980 / DSM 13731 / RS-1)</name>
    <name type="common">Desulfovibrio magneticus</name>
    <dbReference type="NCBI Taxonomy" id="573370"/>
    <lineage>
        <taxon>Bacteria</taxon>
        <taxon>Pseudomonadati</taxon>
        <taxon>Thermodesulfobacteriota</taxon>
        <taxon>Desulfovibrionia</taxon>
        <taxon>Desulfovibrionales</taxon>
        <taxon>Desulfovibrionaceae</taxon>
        <taxon>Solidesulfovibrio</taxon>
    </lineage>
</organism>
<feature type="domain" description="Leucine-binding protein" evidence="5">
    <location>
        <begin position="23"/>
        <end position="359"/>
    </location>
</feature>
<dbReference type="InterPro" id="IPR028081">
    <property type="entry name" value="Leu-bd"/>
</dbReference>
<dbReference type="OrthoDB" id="9783240at2"/>
<dbReference type="RefSeq" id="WP_012749760.1">
    <property type="nucleotide sequence ID" value="NC_012796.1"/>
</dbReference>
<dbReference type="GO" id="GO:0006865">
    <property type="term" value="P:amino acid transport"/>
    <property type="evidence" value="ECO:0007669"/>
    <property type="project" value="UniProtKB-KW"/>
</dbReference>
<keyword evidence="4" id="KW-0029">Amino-acid transport</keyword>
<dbReference type="STRING" id="573370.DMR_01770"/>
<dbReference type="PANTHER" id="PTHR30483">
    <property type="entry name" value="LEUCINE-SPECIFIC-BINDING PROTEIN"/>
    <property type="match status" value="1"/>
</dbReference>
<dbReference type="EMBL" id="AP010904">
    <property type="protein sequence ID" value="BAH73668.1"/>
    <property type="molecule type" value="Genomic_DNA"/>
</dbReference>
<dbReference type="InterPro" id="IPR028082">
    <property type="entry name" value="Peripla_BP_I"/>
</dbReference>
<sequence>MRLVAWLTLCCALMAWGCGRDEPILIGYSGPLTGGRADLGVQGRNGATLAVEDVNARGGIAGRPLKLVACDDGATPESAVEADAQLIKAGVSAIVGHMTSAQTLAALPQAAAAGLVMLSPTTATPELSGKKDLFFRVIPTNVAWGLALAHHAAGAGRPAVCLVGDSDNLSYVQSFLDAFDQGYDEAGGHVACRRMFSSREGVDWAALVDAATKNGVGAVVAAASAKDVAALARAMDAAGKRLPILCPTWPYTREILTMGGRSVDGIVFAASYTEDNPRPRFQDFMRRYQERFGWPANFAAVYAYEAVEVLATALGRTGGRTAGLPEALLALGQQEGLMSSFAFDAYGDVHRQTFLVTIRDGRFSALEGD</sequence>
<dbReference type="Gene3D" id="3.40.50.2300">
    <property type="match status" value="2"/>
</dbReference>
<dbReference type="PRINTS" id="PR00337">
    <property type="entry name" value="LEUILEVALBP"/>
</dbReference>
<dbReference type="InterPro" id="IPR051010">
    <property type="entry name" value="BCAA_transport"/>
</dbReference>
<gene>
    <name evidence="6" type="ordered locus">DMR_01770</name>
</gene>
<accession>C4XG88</accession>
<proteinExistence type="inferred from homology"/>
<dbReference type="KEGG" id="dma:DMR_01770"/>
<evidence type="ECO:0000256" key="3">
    <source>
        <dbReference type="ARBA" id="ARBA00022729"/>
    </source>
</evidence>
<dbReference type="SUPFAM" id="SSF53822">
    <property type="entry name" value="Periplasmic binding protein-like I"/>
    <property type="match status" value="1"/>
</dbReference>
<dbReference type="Proteomes" id="UP000009071">
    <property type="component" value="Chromosome"/>
</dbReference>
<evidence type="ECO:0000313" key="7">
    <source>
        <dbReference type="Proteomes" id="UP000009071"/>
    </source>
</evidence>
<protein>
    <submittedName>
        <fullName evidence="6">ABC transporter substrate binding protein</fullName>
    </submittedName>
</protein>